<dbReference type="EnsemblMetazoa" id="AMEC012108-RA">
    <property type="protein sequence ID" value="AMEC012108-PA"/>
    <property type="gene ID" value="AMEC012108"/>
</dbReference>
<dbReference type="VEuPathDB" id="VectorBase:AMEC012108"/>
<proteinExistence type="predicted"/>
<organism evidence="1 2">
    <name type="scientific">Anopheles melas</name>
    <dbReference type="NCBI Taxonomy" id="34690"/>
    <lineage>
        <taxon>Eukaryota</taxon>
        <taxon>Metazoa</taxon>
        <taxon>Ecdysozoa</taxon>
        <taxon>Arthropoda</taxon>
        <taxon>Hexapoda</taxon>
        <taxon>Insecta</taxon>
        <taxon>Pterygota</taxon>
        <taxon>Neoptera</taxon>
        <taxon>Endopterygota</taxon>
        <taxon>Diptera</taxon>
        <taxon>Nematocera</taxon>
        <taxon>Culicoidea</taxon>
        <taxon>Culicidae</taxon>
        <taxon>Anophelinae</taxon>
        <taxon>Anopheles</taxon>
    </lineage>
</organism>
<reference evidence="2" key="1">
    <citation type="submission" date="2014-01" db="EMBL/GenBank/DDBJ databases">
        <title>The Genome Sequence of Anopheles melas CM1001059_A (V2).</title>
        <authorList>
            <consortium name="The Broad Institute Genomics Platform"/>
            <person name="Neafsey D.E."/>
            <person name="Besansky N."/>
            <person name="Howell P."/>
            <person name="Walton C."/>
            <person name="Young S.K."/>
            <person name="Zeng Q."/>
            <person name="Gargeya S."/>
            <person name="Fitzgerald M."/>
            <person name="Haas B."/>
            <person name="Abouelleil A."/>
            <person name="Allen A.W."/>
            <person name="Alvarado L."/>
            <person name="Arachchi H.M."/>
            <person name="Berlin A.M."/>
            <person name="Chapman S.B."/>
            <person name="Gainer-Dewar J."/>
            <person name="Goldberg J."/>
            <person name="Griggs A."/>
            <person name="Gujja S."/>
            <person name="Hansen M."/>
            <person name="Howarth C."/>
            <person name="Imamovic A."/>
            <person name="Ireland A."/>
            <person name="Larimer J."/>
            <person name="McCowan C."/>
            <person name="Murphy C."/>
            <person name="Pearson M."/>
            <person name="Poon T.W."/>
            <person name="Priest M."/>
            <person name="Roberts A."/>
            <person name="Saif S."/>
            <person name="Shea T."/>
            <person name="Sisk P."/>
            <person name="Sykes S."/>
            <person name="Wortman J."/>
            <person name="Nusbaum C."/>
            <person name="Birren B."/>
        </authorList>
    </citation>
    <scope>NUCLEOTIDE SEQUENCE [LARGE SCALE GENOMIC DNA]</scope>
    <source>
        <strain evidence="2">CM1001059</strain>
    </source>
</reference>
<evidence type="ECO:0000313" key="2">
    <source>
        <dbReference type="Proteomes" id="UP000075902"/>
    </source>
</evidence>
<dbReference type="AlphaFoldDB" id="A0A182U1C3"/>
<sequence length="206" mass="22987">MFTVQQIGHLISNTSHDVDGKSVLFALYHRTILLAQCVPNIRRNKRTRQPTCDEIKSIIRWLRHTFSASAFLSTGATAGLASTSWDRKSSYASFTFGGSVPIFTLRNVSTIPSAQPLSIANSEIQGISLMMPLIVCMPRNHSSMISNQCSLYCIDTTSACGSFDSSMLYASHRNRIVVWMYRQMEKSFFLIFDACCFSKSSPSTAR</sequence>
<protein>
    <submittedName>
        <fullName evidence="1">Uncharacterized protein</fullName>
    </submittedName>
</protein>
<evidence type="ECO:0000313" key="1">
    <source>
        <dbReference type="EnsemblMetazoa" id="AMEC012108-PA"/>
    </source>
</evidence>
<dbReference type="Proteomes" id="UP000075902">
    <property type="component" value="Unassembled WGS sequence"/>
</dbReference>
<name>A0A182U1C3_9DIPT</name>
<accession>A0A182U1C3</accession>
<reference evidence="1" key="2">
    <citation type="submission" date="2020-05" db="UniProtKB">
        <authorList>
            <consortium name="EnsemblMetazoa"/>
        </authorList>
    </citation>
    <scope>IDENTIFICATION</scope>
    <source>
        <strain evidence="1">CM1001059</strain>
    </source>
</reference>
<keyword evidence="2" id="KW-1185">Reference proteome</keyword>